<evidence type="ECO:0000313" key="2">
    <source>
        <dbReference type="EMBL" id="QJD54435.1"/>
    </source>
</evidence>
<feature type="compositionally biased region" description="Polar residues" evidence="1">
    <location>
        <begin position="19"/>
        <end position="34"/>
    </location>
</feature>
<reference evidence="2 3" key="1">
    <citation type="submission" date="2019-11" db="EMBL/GenBank/DDBJ databases">
        <authorList>
            <person name="Hylling O."/>
            <person name="Hansen L.H."/>
            <person name="Johansen A."/>
        </authorList>
    </citation>
    <scope>NUCLEOTIDE SEQUENCE [LARGE SCALE GENOMIC DNA]</scope>
</reference>
<sequence length="105" mass="11131">MTDKKTTTKAKEPAEVKSNHNTTEPAKPIQTAQVKSMPDYNPMRREGSKANVLSDTSMNEDDNAEVVAEKGDRPTVAETDAASPWGEKTAASEAPAEGDAAKGAK</sequence>
<feature type="compositionally biased region" description="Basic and acidic residues" evidence="1">
    <location>
        <begin position="1"/>
        <end position="18"/>
    </location>
</feature>
<feature type="region of interest" description="Disordered" evidence="1">
    <location>
        <begin position="1"/>
        <end position="105"/>
    </location>
</feature>
<accession>A0A6M3TCI1</accession>
<evidence type="ECO:0000313" key="3">
    <source>
        <dbReference type="Proteomes" id="UP000502376"/>
    </source>
</evidence>
<protein>
    <submittedName>
        <fullName evidence="2">Uncharacterized protein</fullName>
    </submittedName>
</protein>
<dbReference type="GeneID" id="79585566"/>
<organism evidence="2 3">
    <name type="scientific">Sphingomonas phage Eidolon</name>
    <dbReference type="NCBI Taxonomy" id="2686311"/>
    <lineage>
        <taxon>Viruses</taxon>
        <taxon>Duplodnaviria</taxon>
        <taxon>Heunggongvirae</taxon>
        <taxon>Uroviricota</taxon>
        <taxon>Caudoviricetes</taxon>
        <taxon>Johnpaulvirinae</taxon>
        <taxon>Eidolonvirus</taxon>
        <taxon>Eidolonvirus eidolon</taxon>
    </lineage>
</organism>
<keyword evidence="3" id="KW-1185">Reference proteome</keyword>
<dbReference type="RefSeq" id="YP_010738201.1">
    <property type="nucleotide sequence ID" value="NC_073023.1"/>
</dbReference>
<proteinExistence type="predicted"/>
<dbReference type="KEGG" id="vg:79585566"/>
<evidence type="ECO:0000256" key="1">
    <source>
        <dbReference type="SAM" id="MobiDB-lite"/>
    </source>
</evidence>
<dbReference type="Proteomes" id="UP000502376">
    <property type="component" value="Segment"/>
</dbReference>
<dbReference type="EMBL" id="MN734437">
    <property type="protein sequence ID" value="QJD54435.1"/>
    <property type="molecule type" value="Genomic_DNA"/>
</dbReference>
<name>A0A6M3TCI1_9CAUD</name>